<evidence type="ECO:0000256" key="2">
    <source>
        <dbReference type="ARBA" id="ARBA00009173"/>
    </source>
</evidence>
<dbReference type="GO" id="GO:0046872">
    <property type="term" value="F:metal ion binding"/>
    <property type="evidence" value="ECO:0007669"/>
    <property type="project" value="UniProtKB-KW"/>
</dbReference>
<evidence type="ECO:0000256" key="5">
    <source>
        <dbReference type="ARBA" id="ARBA00023004"/>
    </source>
</evidence>
<dbReference type="PROSITE" id="PS51379">
    <property type="entry name" value="4FE4S_FER_2"/>
    <property type="match status" value="1"/>
</dbReference>
<dbReference type="GO" id="GO:0051539">
    <property type="term" value="F:4 iron, 4 sulfur cluster binding"/>
    <property type="evidence" value="ECO:0007669"/>
    <property type="project" value="UniProtKB-KW"/>
</dbReference>
<evidence type="ECO:0000256" key="6">
    <source>
        <dbReference type="ARBA" id="ARBA00023014"/>
    </source>
</evidence>
<evidence type="ECO:0000256" key="3">
    <source>
        <dbReference type="ARBA" id="ARBA00022485"/>
    </source>
</evidence>
<dbReference type="InterPro" id="IPR006137">
    <property type="entry name" value="NADH_UbQ_OxRdtase-like_20kDa"/>
</dbReference>
<gene>
    <name evidence="8" type="ORF">HNQ81_001097</name>
</gene>
<dbReference type="EMBL" id="JACHEO010000004">
    <property type="protein sequence ID" value="MBB5347381.1"/>
    <property type="molecule type" value="Genomic_DNA"/>
</dbReference>
<dbReference type="AlphaFoldDB" id="A0A840V2K8"/>
<organism evidence="8 9">
    <name type="scientific">Desulfoprunum benzoelyticum</name>
    <dbReference type="NCBI Taxonomy" id="1506996"/>
    <lineage>
        <taxon>Bacteria</taxon>
        <taxon>Pseudomonadati</taxon>
        <taxon>Thermodesulfobacteriota</taxon>
        <taxon>Desulfobulbia</taxon>
        <taxon>Desulfobulbales</taxon>
        <taxon>Desulfobulbaceae</taxon>
        <taxon>Desulfoprunum</taxon>
    </lineage>
</organism>
<feature type="domain" description="4Fe-4S ferredoxin-type" evidence="7">
    <location>
        <begin position="31"/>
        <end position="61"/>
    </location>
</feature>
<protein>
    <submittedName>
        <fullName evidence="8">Ni,Fe-hydrogenase III small subunit/Pyruvate/2-oxoacid:ferredoxin oxidoreductase delta subunit</fullName>
    </submittedName>
</protein>
<evidence type="ECO:0000259" key="7">
    <source>
        <dbReference type="PROSITE" id="PS51379"/>
    </source>
</evidence>
<comment type="similarity">
    <text evidence="2">Belongs to the complex I 20 kDa subunit family.</text>
</comment>
<dbReference type="RefSeq" id="WP_183349112.1">
    <property type="nucleotide sequence ID" value="NZ_JACHEO010000004.1"/>
</dbReference>
<dbReference type="Proteomes" id="UP000539642">
    <property type="component" value="Unassembled WGS sequence"/>
</dbReference>
<dbReference type="PANTHER" id="PTHR42989:SF1">
    <property type="entry name" value="FORMATE HYDROGENLYASE SUBUNIT 7-RELATED"/>
    <property type="match status" value="1"/>
</dbReference>
<comment type="caution">
    <text evidence="8">The sequence shown here is derived from an EMBL/GenBank/DDBJ whole genome shotgun (WGS) entry which is preliminary data.</text>
</comment>
<keyword evidence="9" id="KW-1185">Reference proteome</keyword>
<dbReference type="Gene3D" id="3.30.70.20">
    <property type="match status" value="1"/>
</dbReference>
<keyword evidence="3" id="KW-0004">4Fe-4S</keyword>
<sequence>MLKIIKNRLDQGYRTSSYPKQPIALYERFRGRPQINRQCDPALIRQCAEACPQEAIDAASGAIDLGRCTFCGLCEMQSQGKFVQFSQNFELGVATRADLITDGSYADLAGHAKQHFKKLFGRSLQLRQVSAAGCNACEADTNVLNTPFFDLSRFGIDFVASPRHADGIHVTGPISRNMKAALLTTYEAVPSPKVVIASGACSISGGPFYGSDEIVGDLNELLPVDLYIPGCPPHPLTTLHALLTFFK</sequence>
<dbReference type="SUPFAM" id="SSF56770">
    <property type="entry name" value="HydA/Nqo6-like"/>
    <property type="match status" value="1"/>
</dbReference>
<name>A0A840V2K8_9BACT</name>
<keyword evidence="8" id="KW-0670">Pyruvate</keyword>
<dbReference type="PANTHER" id="PTHR42989">
    <property type="entry name" value="HYDROGENASE-4 COMPONENT I"/>
    <property type="match status" value="1"/>
</dbReference>
<dbReference type="Pfam" id="PF01058">
    <property type="entry name" value="Oxidored_q6"/>
    <property type="match status" value="1"/>
</dbReference>
<accession>A0A840V2K8</accession>
<keyword evidence="5" id="KW-0408">Iron</keyword>
<keyword evidence="4" id="KW-0479">Metal-binding</keyword>
<evidence type="ECO:0000313" key="9">
    <source>
        <dbReference type="Proteomes" id="UP000539642"/>
    </source>
</evidence>
<comment type="cofactor">
    <cofactor evidence="1">
        <name>[4Fe-4S] cluster</name>
        <dbReference type="ChEBI" id="CHEBI:49883"/>
    </cofactor>
</comment>
<evidence type="ECO:0000256" key="1">
    <source>
        <dbReference type="ARBA" id="ARBA00001966"/>
    </source>
</evidence>
<keyword evidence="6" id="KW-0411">Iron-sulfur</keyword>
<dbReference type="Gene3D" id="3.40.50.12280">
    <property type="match status" value="1"/>
</dbReference>
<dbReference type="SUPFAM" id="SSF54862">
    <property type="entry name" value="4Fe-4S ferredoxins"/>
    <property type="match status" value="1"/>
</dbReference>
<reference evidence="8 9" key="1">
    <citation type="submission" date="2020-08" db="EMBL/GenBank/DDBJ databases">
        <title>Genomic Encyclopedia of Type Strains, Phase IV (KMG-IV): sequencing the most valuable type-strain genomes for metagenomic binning, comparative biology and taxonomic classification.</title>
        <authorList>
            <person name="Goeker M."/>
        </authorList>
    </citation>
    <scope>NUCLEOTIDE SEQUENCE [LARGE SCALE GENOMIC DNA]</scope>
    <source>
        <strain evidence="8 9">DSM 28570</strain>
    </source>
</reference>
<evidence type="ECO:0000256" key="4">
    <source>
        <dbReference type="ARBA" id="ARBA00022723"/>
    </source>
</evidence>
<proteinExistence type="inferred from homology"/>
<evidence type="ECO:0000313" key="8">
    <source>
        <dbReference type="EMBL" id="MBB5347381.1"/>
    </source>
</evidence>
<dbReference type="InterPro" id="IPR017896">
    <property type="entry name" value="4Fe4S_Fe-S-bd"/>
</dbReference>
<dbReference type="InterPro" id="IPR052375">
    <property type="entry name" value="Complex_I_20kDa-like"/>
</dbReference>